<dbReference type="Proteomes" id="UP000322619">
    <property type="component" value="Unassembled WGS sequence"/>
</dbReference>
<feature type="transmembrane region" description="Helical" evidence="6">
    <location>
        <begin position="221"/>
        <end position="240"/>
    </location>
</feature>
<evidence type="ECO:0000256" key="2">
    <source>
        <dbReference type="ARBA" id="ARBA00009012"/>
    </source>
</evidence>
<keyword evidence="3 6" id="KW-0812">Transmembrane</keyword>
<keyword evidence="4 6" id="KW-1133">Transmembrane helix</keyword>
<dbReference type="PANTHER" id="PTHR13353:SF5">
    <property type="entry name" value="TRANSMEMBRANE PROTEIN 19"/>
    <property type="match status" value="1"/>
</dbReference>
<comment type="subcellular location">
    <subcellularLocation>
        <location evidence="1">Membrane</location>
        <topology evidence="1">Multi-pass membrane protein</topology>
    </subcellularLocation>
</comment>
<feature type="transmembrane region" description="Helical" evidence="6">
    <location>
        <begin position="193"/>
        <end position="212"/>
    </location>
</feature>
<sequence length="304" mass="32234">MCLWSVPEPIIFYLSDWRCKVENLTNYSLAAQTGSTLEHVIYIFLSLAVSVFALRRNALTLSAALGAFFLAVALYLAGGPLFFILLMVFFFSSTFLSHFKASLKDPIEVRMHAKSGPRDLVQVGANGGAALIMAIPFALSQNPAYLVAVAASFAACNADTWASEIGILSKKAPVSLLTLKPVSPGLSGGVSPLGFLASLGGSAVVALTYGLYQLAAGNSGVLLLMQILMITFGGLLGSVLDSFMGAAFQAKYISHETGELTEKPVDNNKPNQLYSGLAFVNNDFVNFASSLLAASLVLLFVQLQ</sequence>
<proteinExistence type="inferred from homology"/>
<keyword evidence="5 6" id="KW-0472">Membrane</keyword>
<evidence type="ECO:0000256" key="4">
    <source>
        <dbReference type="ARBA" id="ARBA00022989"/>
    </source>
</evidence>
<feature type="transmembrane region" description="Helical" evidence="6">
    <location>
        <begin position="284"/>
        <end position="303"/>
    </location>
</feature>
<evidence type="ECO:0000256" key="6">
    <source>
        <dbReference type="SAM" id="Phobius"/>
    </source>
</evidence>
<name>A0A5D0WTH4_9FIRM</name>
<feature type="transmembrane region" description="Helical" evidence="6">
    <location>
        <begin position="36"/>
        <end position="54"/>
    </location>
</feature>
<dbReference type="GO" id="GO:0016020">
    <property type="term" value="C:membrane"/>
    <property type="evidence" value="ECO:0007669"/>
    <property type="project" value="UniProtKB-SubCell"/>
</dbReference>
<dbReference type="PANTHER" id="PTHR13353">
    <property type="entry name" value="TRANSMEMBRANE PROTEIN 19"/>
    <property type="match status" value="1"/>
</dbReference>
<dbReference type="Pfam" id="PF01940">
    <property type="entry name" value="DUF92"/>
    <property type="match status" value="1"/>
</dbReference>
<comment type="similarity">
    <text evidence="2">Belongs to the TMEM19 family.</text>
</comment>
<dbReference type="EMBL" id="VSLA01000004">
    <property type="protein sequence ID" value="TYC87602.1"/>
    <property type="molecule type" value="Genomic_DNA"/>
</dbReference>
<reference evidence="7 8" key="1">
    <citation type="submission" date="2019-08" db="EMBL/GenBank/DDBJ databases">
        <title>Isolation and enrichment of carboxydotrophic bacteria from anaerobic sludge for the production of bio-based chemicals from syngas.</title>
        <authorList>
            <person name="Antares A.L."/>
            <person name="Moreira J."/>
            <person name="Diender M."/>
            <person name="Parshina S.N."/>
            <person name="Stams A.J.M."/>
            <person name="Alves M."/>
            <person name="Alves J.I."/>
            <person name="Sousa D.Z."/>
        </authorList>
    </citation>
    <scope>NUCLEOTIDE SEQUENCE [LARGE SCALE GENOMIC DNA]</scope>
    <source>
        <strain evidence="7 8">JM</strain>
    </source>
</reference>
<gene>
    <name evidence="7" type="ORF">FXB42_03900</name>
</gene>
<accession>A0A5D0WTH4</accession>
<evidence type="ECO:0000256" key="3">
    <source>
        <dbReference type="ARBA" id="ARBA00022692"/>
    </source>
</evidence>
<protein>
    <submittedName>
        <fullName evidence="7">DUF92 domain-containing protein</fullName>
    </submittedName>
</protein>
<organism evidence="7 8">
    <name type="scientific">Acetobacterium wieringae</name>
    <dbReference type="NCBI Taxonomy" id="52694"/>
    <lineage>
        <taxon>Bacteria</taxon>
        <taxon>Bacillati</taxon>
        <taxon>Bacillota</taxon>
        <taxon>Clostridia</taxon>
        <taxon>Eubacteriales</taxon>
        <taxon>Eubacteriaceae</taxon>
        <taxon>Acetobacterium</taxon>
    </lineage>
</organism>
<comment type="caution">
    <text evidence="7">The sequence shown here is derived from an EMBL/GenBank/DDBJ whole genome shotgun (WGS) entry which is preliminary data.</text>
</comment>
<evidence type="ECO:0000313" key="8">
    <source>
        <dbReference type="Proteomes" id="UP000322619"/>
    </source>
</evidence>
<evidence type="ECO:0000256" key="1">
    <source>
        <dbReference type="ARBA" id="ARBA00004141"/>
    </source>
</evidence>
<dbReference type="AlphaFoldDB" id="A0A5D0WTH4"/>
<evidence type="ECO:0000256" key="5">
    <source>
        <dbReference type="ARBA" id="ARBA00023136"/>
    </source>
</evidence>
<evidence type="ECO:0000313" key="7">
    <source>
        <dbReference type="EMBL" id="TYC87602.1"/>
    </source>
</evidence>
<dbReference type="InterPro" id="IPR002794">
    <property type="entry name" value="DUF92_TMEM19"/>
</dbReference>